<name>R7S4K4_PUNST</name>
<dbReference type="Proteomes" id="UP000054196">
    <property type="component" value="Unassembled WGS sequence"/>
</dbReference>
<dbReference type="EMBL" id="JH687553">
    <property type="protein sequence ID" value="EIN04769.1"/>
    <property type="molecule type" value="Genomic_DNA"/>
</dbReference>
<reference evidence="2" key="1">
    <citation type="journal article" date="2012" name="Science">
        <title>The Paleozoic origin of enzymatic lignin decomposition reconstructed from 31 fungal genomes.</title>
        <authorList>
            <person name="Floudas D."/>
            <person name="Binder M."/>
            <person name="Riley R."/>
            <person name="Barry K."/>
            <person name="Blanchette R.A."/>
            <person name="Henrissat B."/>
            <person name="Martinez A.T."/>
            <person name="Otillar R."/>
            <person name="Spatafora J.W."/>
            <person name="Yadav J.S."/>
            <person name="Aerts A."/>
            <person name="Benoit I."/>
            <person name="Boyd A."/>
            <person name="Carlson A."/>
            <person name="Copeland A."/>
            <person name="Coutinho P.M."/>
            <person name="de Vries R.P."/>
            <person name="Ferreira P."/>
            <person name="Findley K."/>
            <person name="Foster B."/>
            <person name="Gaskell J."/>
            <person name="Glotzer D."/>
            <person name="Gorecki P."/>
            <person name="Heitman J."/>
            <person name="Hesse C."/>
            <person name="Hori C."/>
            <person name="Igarashi K."/>
            <person name="Jurgens J.A."/>
            <person name="Kallen N."/>
            <person name="Kersten P."/>
            <person name="Kohler A."/>
            <person name="Kuees U."/>
            <person name="Kumar T.K.A."/>
            <person name="Kuo A."/>
            <person name="LaButti K."/>
            <person name="Larrondo L.F."/>
            <person name="Lindquist E."/>
            <person name="Ling A."/>
            <person name="Lombard V."/>
            <person name="Lucas S."/>
            <person name="Lundell T."/>
            <person name="Martin R."/>
            <person name="McLaughlin D.J."/>
            <person name="Morgenstern I."/>
            <person name="Morin E."/>
            <person name="Murat C."/>
            <person name="Nagy L.G."/>
            <person name="Nolan M."/>
            <person name="Ohm R.A."/>
            <person name="Patyshakuliyeva A."/>
            <person name="Rokas A."/>
            <person name="Ruiz-Duenas F.J."/>
            <person name="Sabat G."/>
            <person name="Salamov A."/>
            <person name="Samejima M."/>
            <person name="Schmutz J."/>
            <person name="Slot J.C."/>
            <person name="St John F."/>
            <person name="Stenlid J."/>
            <person name="Sun H."/>
            <person name="Sun S."/>
            <person name="Syed K."/>
            <person name="Tsang A."/>
            <person name="Wiebenga A."/>
            <person name="Young D."/>
            <person name="Pisabarro A."/>
            <person name="Eastwood D.C."/>
            <person name="Martin F."/>
            <person name="Cullen D."/>
            <person name="Grigoriev I.V."/>
            <person name="Hibbett D.S."/>
        </authorList>
    </citation>
    <scope>NUCLEOTIDE SEQUENCE [LARGE SCALE GENOMIC DNA]</scope>
    <source>
        <strain evidence="2">HHB-11173 SS5</strain>
    </source>
</reference>
<proteinExistence type="predicted"/>
<dbReference type="RefSeq" id="XP_007388162.1">
    <property type="nucleotide sequence ID" value="XM_007388100.1"/>
</dbReference>
<dbReference type="GeneID" id="18880072"/>
<evidence type="ECO:0000313" key="1">
    <source>
        <dbReference type="EMBL" id="EIN04769.1"/>
    </source>
</evidence>
<evidence type="ECO:0008006" key="3">
    <source>
        <dbReference type="Google" id="ProtNLM"/>
    </source>
</evidence>
<accession>R7S4K4</accession>
<keyword evidence="2" id="KW-1185">Reference proteome</keyword>
<protein>
    <recommendedName>
        <fullName evidence="3">F-box domain-containing protein</fullName>
    </recommendedName>
</protein>
<dbReference type="SUPFAM" id="SSF52047">
    <property type="entry name" value="RNI-like"/>
    <property type="match status" value="1"/>
</dbReference>
<dbReference type="HOGENOM" id="CLU_687244_0_0_1"/>
<dbReference type="AlphaFoldDB" id="R7S4K4"/>
<sequence>MSMYTPCLPQEMWDYIIDLVPESLDNRSSQVTLLALCLTCRAFKTRSQQNLYRAPCVFTPAVCAWLGGTFGTFPTLSRCLTNLAIDGRRWPTSTVDDIFGKISLNLPHVMKTCRNIQRLTIHNFSIKQSCGYDLFPYPIDCEPCPSLQELIVQNCDFGDYYDLVALFCAAPSLHSLTMTDVRVATCSRFAPMKLNGAEMGIYDVYLSDSITSFIYHNPSPSNHPCLDRHIILSSAPCAHRLTASVISVEDRQFLEDLAYFGYTEDITLSVSRRLQGYSLRAAYGLSSSDNFKSPLRIGSLLSLALKELPFDVPFQGPLGAKCASEVILHLSSRVLRSITLCVPDEPGTNTGDLWPGFNWTAVDRVLASKHFPELMEVVVRRGSNIVTLSVVRSGIRKDDEELVTEVQRRLPKLSQRFGQ</sequence>
<dbReference type="KEGG" id="psq:PUNSTDRAFT_138411"/>
<organism evidence="1 2">
    <name type="scientific">Punctularia strigosozonata (strain HHB-11173)</name>
    <name type="common">White-rot fungus</name>
    <dbReference type="NCBI Taxonomy" id="741275"/>
    <lineage>
        <taxon>Eukaryota</taxon>
        <taxon>Fungi</taxon>
        <taxon>Dikarya</taxon>
        <taxon>Basidiomycota</taxon>
        <taxon>Agaricomycotina</taxon>
        <taxon>Agaricomycetes</taxon>
        <taxon>Corticiales</taxon>
        <taxon>Punctulariaceae</taxon>
        <taxon>Punctularia</taxon>
    </lineage>
</organism>
<dbReference type="OrthoDB" id="2977329at2759"/>
<evidence type="ECO:0000313" key="2">
    <source>
        <dbReference type="Proteomes" id="UP000054196"/>
    </source>
</evidence>
<gene>
    <name evidence="1" type="ORF">PUNSTDRAFT_138411</name>
</gene>